<keyword evidence="14" id="KW-0966">Cell projection</keyword>
<dbReference type="STRING" id="13735.ENSPSIP00000001802"/>
<feature type="transmembrane region" description="Helical" evidence="19">
    <location>
        <begin position="750"/>
        <end position="773"/>
    </location>
</feature>
<evidence type="ECO:0000256" key="14">
    <source>
        <dbReference type="ARBA" id="ARBA00023273"/>
    </source>
</evidence>
<evidence type="ECO:0000256" key="13">
    <source>
        <dbReference type="ARBA" id="ARBA00023180"/>
    </source>
</evidence>
<dbReference type="Pfam" id="PF22850">
    <property type="entry name" value="CATSPERD-E_C"/>
    <property type="match status" value="1"/>
</dbReference>
<keyword evidence="2" id="KW-0217">Developmental protein</keyword>
<dbReference type="InterPro" id="IPR055451">
    <property type="entry name" value="Ig-like_CATSPERD"/>
</dbReference>
<evidence type="ECO:0000256" key="9">
    <source>
        <dbReference type="ARBA" id="ARBA00022989"/>
    </source>
</evidence>
<reference evidence="25" key="1">
    <citation type="submission" date="2011-10" db="EMBL/GenBank/DDBJ databases">
        <authorList>
            <consortium name="Soft-shell Turtle Genome Consortium"/>
        </authorList>
    </citation>
    <scope>NUCLEOTIDE SEQUENCE [LARGE SCALE GENOMIC DNA]</scope>
    <source>
        <strain evidence="25">Daiwa-1</strain>
    </source>
</reference>
<keyword evidence="8" id="KW-0744">Spermatogenesis</keyword>
<dbReference type="InterPro" id="IPR053813">
    <property type="entry name" value="CATSPERD_beta-prop"/>
</dbReference>
<keyword evidence="6" id="KW-0221">Differentiation</keyword>
<dbReference type="InterPro" id="IPR028751">
    <property type="entry name" value="CATSPERD/E"/>
</dbReference>
<keyword evidence="7" id="KW-0282">Flagellum</keyword>
<dbReference type="Proteomes" id="UP000007267">
    <property type="component" value="Unassembled WGS sequence"/>
</dbReference>
<evidence type="ECO:0000259" key="22">
    <source>
        <dbReference type="Pfam" id="PF22850"/>
    </source>
</evidence>
<dbReference type="GO" id="GO:0097228">
    <property type="term" value="C:sperm principal piece"/>
    <property type="evidence" value="ECO:0007669"/>
    <property type="project" value="TreeGrafter"/>
</dbReference>
<dbReference type="Pfam" id="PF15020">
    <property type="entry name" value="Beta-prop_CATSPERD"/>
    <property type="match status" value="1"/>
</dbReference>
<dbReference type="GO" id="GO:0030317">
    <property type="term" value="P:flagellated sperm motility"/>
    <property type="evidence" value="ECO:0007669"/>
    <property type="project" value="TreeGrafter"/>
</dbReference>
<accession>K7F192</accession>
<evidence type="ECO:0000256" key="3">
    <source>
        <dbReference type="ARBA" id="ARBA00022475"/>
    </source>
</evidence>
<feature type="domain" description="CATSPERD/E C-terminal" evidence="22">
    <location>
        <begin position="565"/>
        <end position="775"/>
    </location>
</feature>
<keyword evidence="9 19" id="KW-1133">Transmembrane helix</keyword>
<reference evidence="24" key="3">
    <citation type="submission" date="2025-08" db="UniProtKB">
        <authorList>
            <consortium name="Ensembl"/>
        </authorList>
    </citation>
    <scope>IDENTIFICATION</scope>
</reference>
<keyword evidence="3" id="KW-1003">Cell membrane</keyword>
<keyword evidence="4 19" id="KW-0812">Transmembrane</keyword>
<evidence type="ECO:0000256" key="6">
    <source>
        <dbReference type="ARBA" id="ARBA00022782"/>
    </source>
</evidence>
<evidence type="ECO:0000259" key="21">
    <source>
        <dbReference type="Pfam" id="PF15020"/>
    </source>
</evidence>
<comment type="subcellular location">
    <subcellularLocation>
        <location evidence="15">Cell projection</location>
        <location evidence="15">Cilium</location>
        <location evidence="15">Flagellum membrane</location>
        <topology evidence="15">Single-pass type I membrane protein</topology>
    </subcellularLocation>
</comment>
<keyword evidence="13" id="KW-0325">Glycoprotein</keyword>
<comment type="function">
    <text evidence="18">Auxiliary component of the CatSper complex, a complex involved in sperm cell hyperactivation. Sperm cell hyperactivation is needed for sperm motility which is essential late in the preparation of sperm for fertilization. Required for CATSPER1 stability before intraflagellar transport and/or incorporation of the CatSper complex channel into the flagellar membrane.</text>
</comment>
<keyword evidence="10" id="KW-0969">Cilium</keyword>
<evidence type="ECO:0000256" key="5">
    <source>
        <dbReference type="ARBA" id="ARBA00022729"/>
    </source>
</evidence>
<evidence type="ECO:0000256" key="10">
    <source>
        <dbReference type="ARBA" id="ARBA00023069"/>
    </source>
</evidence>
<dbReference type="EMBL" id="AGCU01022883">
    <property type="status" value="NOT_ANNOTATED_CDS"/>
    <property type="molecule type" value="Genomic_DNA"/>
</dbReference>
<feature type="domain" description="CATSPERD beta-propeller" evidence="21">
    <location>
        <begin position="46"/>
        <end position="395"/>
    </location>
</feature>
<proteinExistence type="inferred from homology"/>
<dbReference type="PANTHER" id="PTHR33722:SF1">
    <property type="entry name" value="CATION CHANNEL SPERM-ASSOCIATED AUXILIARY SUBUNIT DELTA"/>
    <property type="match status" value="1"/>
</dbReference>
<evidence type="ECO:0000313" key="25">
    <source>
        <dbReference type="Proteomes" id="UP000007267"/>
    </source>
</evidence>
<keyword evidence="25" id="KW-1185">Reference proteome</keyword>
<dbReference type="GeneTree" id="ENSGT00940000162714"/>
<name>K7F192_PELSI</name>
<organism evidence="24 25">
    <name type="scientific">Pelodiscus sinensis</name>
    <name type="common">Chinese softshell turtle</name>
    <name type="synonym">Trionyx sinensis</name>
    <dbReference type="NCBI Taxonomy" id="13735"/>
    <lineage>
        <taxon>Eukaryota</taxon>
        <taxon>Metazoa</taxon>
        <taxon>Chordata</taxon>
        <taxon>Craniata</taxon>
        <taxon>Vertebrata</taxon>
        <taxon>Euteleostomi</taxon>
        <taxon>Archelosauria</taxon>
        <taxon>Testudinata</taxon>
        <taxon>Testudines</taxon>
        <taxon>Cryptodira</taxon>
        <taxon>Trionychia</taxon>
        <taxon>Trionychidae</taxon>
        <taxon>Pelodiscus</taxon>
    </lineage>
</organism>
<dbReference type="InterPro" id="IPR053814">
    <property type="entry name" value="CATSPERD/E_C"/>
</dbReference>
<evidence type="ECO:0000256" key="17">
    <source>
        <dbReference type="ARBA" id="ARBA00041424"/>
    </source>
</evidence>
<dbReference type="GO" id="GO:0036128">
    <property type="term" value="C:CatSper complex"/>
    <property type="evidence" value="ECO:0007669"/>
    <property type="project" value="InterPro"/>
</dbReference>
<evidence type="ECO:0000256" key="16">
    <source>
        <dbReference type="ARBA" id="ARBA00040129"/>
    </source>
</evidence>
<keyword evidence="12" id="KW-1015">Disulfide bond</keyword>
<evidence type="ECO:0000256" key="12">
    <source>
        <dbReference type="ARBA" id="ARBA00023157"/>
    </source>
</evidence>
<reference evidence="25" key="2">
    <citation type="journal article" date="2013" name="Nat. Genet.">
        <title>The draft genomes of soft-shell turtle and green sea turtle yield insights into the development and evolution of the turtle-specific body plan.</title>
        <authorList>
            <person name="Wang Z."/>
            <person name="Pascual-Anaya J."/>
            <person name="Zadissa A."/>
            <person name="Li W."/>
            <person name="Niimura Y."/>
            <person name="Huang Z."/>
            <person name="Li C."/>
            <person name="White S."/>
            <person name="Xiong Z."/>
            <person name="Fang D."/>
            <person name="Wang B."/>
            <person name="Ming Y."/>
            <person name="Chen Y."/>
            <person name="Zheng Y."/>
            <person name="Kuraku S."/>
            <person name="Pignatelli M."/>
            <person name="Herrero J."/>
            <person name="Beal K."/>
            <person name="Nozawa M."/>
            <person name="Li Q."/>
            <person name="Wang J."/>
            <person name="Zhang H."/>
            <person name="Yu L."/>
            <person name="Shigenobu S."/>
            <person name="Wang J."/>
            <person name="Liu J."/>
            <person name="Flicek P."/>
            <person name="Searle S."/>
            <person name="Wang J."/>
            <person name="Kuratani S."/>
            <person name="Yin Y."/>
            <person name="Aken B."/>
            <person name="Zhang G."/>
            <person name="Irie N."/>
        </authorList>
    </citation>
    <scope>NUCLEOTIDE SEQUENCE [LARGE SCALE GENOMIC DNA]</scope>
    <source>
        <strain evidence="25">Daiwa-1</strain>
    </source>
</reference>
<sequence length="776" mass="87266">CSWPISLAKLWLWLWLARGSIDSWSCNEERLLYSGLSFSTQDKGSGTVLNFSHPEPFLLQYPCNEDDPWGHPSPALYLGEKIFLSTNGFRTSIPPLTIPNELEPSSALVSAAAFVKRTKLAMVINGRVYSYYFKAGEEEWILAQGIDSLVTELSNTHCCYPGQDLACKDISMKIFAYEIGHSPSKSHIFLSENGGYSFTPVKLSPELPGVLLGVYNFVSLSQTGVLIRHSDGERKGGEAYFIYTNGNLSQTSSHISMGFHLKFTRGHDIHRIQHPHLWGFTILWNNDTLLVSSNNGLLVEPVTVLEFSRNSHPFPGNGLCHVAISKTEIAALTRDHQLFYGSLDMVSTSMVQNGKRNTSQKGICNAVLMFNKVGMLTLLSLVPSNGTQAYTFWKCIFKVQSMLTELWPYLQKCPVEILRGQFHNKIYYIDMHQKLNLNVTFVPKPGTGAFPIVTVSNPHVLGFQAKITEDGYTYDGHTKYSLYIQLLQQYFSGMADPHFSGSFLSGGMATLTVDVLNKGVCCIDIHPLSALVNIGCPPTKYIKFFKNTTACSKGLFEQGTLQNSFTYTIDHDIYDPHFLATPQLDQSDLKVPYDYYKLECPLLQYYDTPWLPVLELWENNAFVEYVSADFVMFEVNGMYNYDYLLTAAEANCVSQPQNWMAMMQKQDSPNPHTAWNRMNYVSCKNHDGPKLVSPSAKYQILGQNKNKIIFSHYNGFYVFKAIVVDPLYSYCELSAIVSVCVTGALPKSNIHAWTTLTAFLIIILLAVFMGYILHKL</sequence>
<dbReference type="AlphaFoldDB" id="K7F192"/>
<evidence type="ECO:0000256" key="2">
    <source>
        <dbReference type="ARBA" id="ARBA00022473"/>
    </source>
</evidence>
<feature type="chain" id="PRO_5003901104" description="Cation channel sperm-associated auxiliary subunit delta" evidence="20">
    <location>
        <begin position="20"/>
        <end position="776"/>
    </location>
</feature>
<dbReference type="HOGENOM" id="CLU_019182_0_0_1"/>
<evidence type="ECO:0000256" key="19">
    <source>
        <dbReference type="SAM" id="Phobius"/>
    </source>
</evidence>
<evidence type="ECO:0000256" key="18">
    <source>
        <dbReference type="ARBA" id="ARBA00046028"/>
    </source>
</evidence>
<evidence type="ECO:0000256" key="4">
    <source>
        <dbReference type="ARBA" id="ARBA00022692"/>
    </source>
</evidence>
<dbReference type="PANTHER" id="PTHR33722">
    <property type="entry name" value="CATION CHANNEL SPERM-ASSOCIATED PROTEIN SUBUNIT DELTA-RELATED"/>
    <property type="match status" value="1"/>
</dbReference>
<dbReference type="eggNOG" id="ENOG502QSPE">
    <property type="taxonomic scope" value="Eukaryota"/>
</dbReference>
<evidence type="ECO:0000256" key="8">
    <source>
        <dbReference type="ARBA" id="ARBA00022871"/>
    </source>
</evidence>
<dbReference type="OMA" id="HPYILHH"/>
<dbReference type="Ensembl" id="ENSPSIT00000001809.1">
    <property type="protein sequence ID" value="ENSPSIP00000001802.1"/>
    <property type="gene ID" value="ENSPSIG00000001809.1"/>
</dbReference>
<evidence type="ECO:0000313" key="24">
    <source>
        <dbReference type="Ensembl" id="ENSPSIP00000001802.1"/>
    </source>
</evidence>
<evidence type="ECO:0000256" key="11">
    <source>
        <dbReference type="ARBA" id="ARBA00023136"/>
    </source>
</evidence>
<feature type="signal peptide" evidence="20">
    <location>
        <begin position="1"/>
        <end position="19"/>
    </location>
</feature>
<evidence type="ECO:0000256" key="15">
    <source>
        <dbReference type="ARBA" id="ARBA00037793"/>
    </source>
</evidence>
<evidence type="ECO:0000256" key="1">
    <source>
        <dbReference type="ARBA" id="ARBA00010246"/>
    </source>
</evidence>
<dbReference type="GO" id="GO:0048240">
    <property type="term" value="P:sperm capacitation"/>
    <property type="evidence" value="ECO:0007669"/>
    <property type="project" value="TreeGrafter"/>
</dbReference>
<evidence type="ECO:0000259" key="23">
    <source>
        <dbReference type="Pfam" id="PF23747"/>
    </source>
</evidence>
<protein>
    <recommendedName>
        <fullName evidence="16">Cation channel sperm-associated auxiliary subunit delta</fullName>
    </recommendedName>
    <alternativeName>
        <fullName evidence="17">Transmembrane protein 146</fullName>
    </alternativeName>
</protein>
<keyword evidence="11 19" id="KW-0472">Membrane</keyword>
<evidence type="ECO:0000256" key="7">
    <source>
        <dbReference type="ARBA" id="ARBA00022846"/>
    </source>
</evidence>
<dbReference type="Pfam" id="PF23747">
    <property type="entry name" value="Ig-like_CATSPERD"/>
    <property type="match status" value="1"/>
</dbReference>
<reference evidence="24" key="4">
    <citation type="submission" date="2025-09" db="UniProtKB">
        <authorList>
            <consortium name="Ensembl"/>
        </authorList>
    </citation>
    <scope>IDENTIFICATION</scope>
</reference>
<feature type="domain" description="CATSPERD Ig-like" evidence="23">
    <location>
        <begin position="415"/>
        <end position="534"/>
    </location>
</feature>
<keyword evidence="5 20" id="KW-0732">Signal</keyword>
<evidence type="ECO:0000256" key="20">
    <source>
        <dbReference type="SAM" id="SignalP"/>
    </source>
</evidence>
<comment type="similarity">
    <text evidence="1">Belongs to the CATSPERD family.</text>
</comment>